<evidence type="ECO:0000313" key="7">
    <source>
        <dbReference type="Proteomes" id="UP000070186"/>
    </source>
</evidence>
<dbReference type="InterPro" id="IPR052020">
    <property type="entry name" value="Cyclic_di-GMP/3'3'-cGAMP_PDE"/>
</dbReference>
<dbReference type="PANTHER" id="PTHR45228">
    <property type="entry name" value="CYCLIC DI-GMP PHOSPHODIESTERASE TM_0186-RELATED"/>
    <property type="match status" value="1"/>
</dbReference>
<dbReference type="PROSITE" id="PS51831">
    <property type="entry name" value="HD"/>
    <property type="match status" value="1"/>
</dbReference>
<sequence length="438" mass="48584">MSEAVASPTLLFVDDEPGILSALRRLFRPHGYRIFIAESGAAGLQILEKETIDLVISDMRMPEMDGATFLKQVRSRWPQVMRVLLTGYADITSTVAAINEGEIYRYVAKPWDDNEIVSIVREATARQRLESENRRLTALTQAQNEELKALNASLEQKVAERTAELRQALSFVEQSHGELKKAFLTSVQVFAGVIELRSGPVGSLTAGHGRRVAEQARSVAKRIGLPDAEVQNIMLAGLLHDIGKLGLPDELLGKAYNTLSGEQRAMVMKHPVIGQNILMGIEKFKDAALLVRHHHECYDGSGYPDRLAGIAIPQGARILSVVNEYDSLQIGTLVQRPLKASEALSFLIENRGKRYDPVAVDAFVKLISETQKPATSELPLRTMHLKPGMTLSRDLTHRDGYMLLAKGSALTSEIIGQLIRMEQAEQQTLTLYIRQEEK</sequence>
<feature type="domain" description="HD" evidence="4">
    <location>
        <begin position="205"/>
        <end position="328"/>
    </location>
</feature>
<dbReference type="GO" id="GO:0000160">
    <property type="term" value="P:phosphorelay signal transduction system"/>
    <property type="evidence" value="ECO:0007669"/>
    <property type="project" value="InterPro"/>
</dbReference>
<dbReference type="InterPro" id="IPR003607">
    <property type="entry name" value="HD/PDEase_dom"/>
</dbReference>
<comment type="caution">
    <text evidence="6">The sequence shown here is derived from an EMBL/GenBank/DDBJ whole genome shotgun (WGS) entry which is preliminary data.</text>
</comment>
<dbReference type="GO" id="GO:0008081">
    <property type="term" value="F:phosphoric diester hydrolase activity"/>
    <property type="evidence" value="ECO:0007669"/>
    <property type="project" value="UniProtKB-ARBA"/>
</dbReference>
<dbReference type="CDD" id="cd00077">
    <property type="entry name" value="HDc"/>
    <property type="match status" value="1"/>
</dbReference>
<dbReference type="InterPro" id="IPR037522">
    <property type="entry name" value="HD_GYP_dom"/>
</dbReference>
<dbReference type="RefSeq" id="WP_066887108.1">
    <property type="nucleotide sequence ID" value="NZ_LODL01000040.1"/>
</dbReference>
<evidence type="ECO:0000313" key="6">
    <source>
        <dbReference type="EMBL" id="KXB29000.1"/>
    </source>
</evidence>
<keyword evidence="7" id="KW-1185">Reference proteome</keyword>
<accession>A0A133XDI8</accession>
<dbReference type="STRING" id="281362.AT959_19460"/>
<dbReference type="SUPFAM" id="SSF52172">
    <property type="entry name" value="CheY-like"/>
    <property type="match status" value="1"/>
</dbReference>
<dbReference type="PROSITE" id="PS50110">
    <property type="entry name" value="RESPONSE_REGULATORY"/>
    <property type="match status" value="1"/>
</dbReference>
<evidence type="ECO:0000259" key="5">
    <source>
        <dbReference type="PROSITE" id="PS51832"/>
    </source>
</evidence>
<dbReference type="InterPro" id="IPR011006">
    <property type="entry name" value="CheY-like_superfamily"/>
</dbReference>
<dbReference type="Pfam" id="PF00072">
    <property type="entry name" value="Response_reg"/>
    <property type="match status" value="1"/>
</dbReference>
<evidence type="ECO:0000259" key="4">
    <source>
        <dbReference type="PROSITE" id="PS51831"/>
    </source>
</evidence>
<dbReference type="PROSITE" id="PS51832">
    <property type="entry name" value="HD_GYP"/>
    <property type="match status" value="1"/>
</dbReference>
<feature type="domain" description="Response regulatory" evidence="3">
    <location>
        <begin position="9"/>
        <end position="124"/>
    </location>
</feature>
<evidence type="ECO:0000256" key="1">
    <source>
        <dbReference type="PROSITE-ProRule" id="PRU00169"/>
    </source>
</evidence>
<organism evidence="6 7">
    <name type="scientific">Dechloromonas denitrificans</name>
    <dbReference type="NCBI Taxonomy" id="281362"/>
    <lineage>
        <taxon>Bacteria</taxon>
        <taxon>Pseudomonadati</taxon>
        <taxon>Pseudomonadota</taxon>
        <taxon>Betaproteobacteria</taxon>
        <taxon>Rhodocyclales</taxon>
        <taxon>Azonexaceae</taxon>
        <taxon>Dechloromonas</taxon>
    </lineage>
</organism>
<dbReference type="EMBL" id="LODL01000040">
    <property type="protein sequence ID" value="KXB29000.1"/>
    <property type="molecule type" value="Genomic_DNA"/>
</dbReference>
<feature type="domain" description="HD-GYP" evidence="5">
    <location>
        <begin position="179"/>
        <end position="379"/>
    </location>
</feature>
<dbReference type="PANTHER" id="PTHR45228:SF8">
    <property type="entry name" value="TWO-COMPONENT RESPONSE REGULATOR-RELATED"/>
    <property type="match status" value="1"/>
</dbReference>
<feature type="modified residue" description="4-aspartylphosphate" evidence="1">
    <location>
        <position position="58"/>
    </location>
</feature>
<dbReference type="AlphaFoldDB" id="A0A133XDI8"/>
<dbReference type="SUPFAM" id="SSF109604">
    <property type="entry name" value="HD-domain/PDEase-like"/>
    <property type="match status" value="1"/>
</dbReference>
<dbReference type="CDD" id="cd17569">
    <property type="entry name" value="REC_HupR-like"/>
    <property type="match status" value="1"/>
</dbReference>
<protein>
    <submittedName>
        <fullName evidence="6">Two-component system response regulator</fullName>
    </submittedName>
</protein>
<dbReference type="SMART" id="SM00448">
    <property type="entry name" value="REC"/>
    <property type="match status" value="1"/>
</dbReference>
<dbReference type="Proteomes" id="UP000070186">
    <property type="component" value="Unassembled WGS sequence"/>
</dbReference>
<dbReference type="Gene3D" id="1.10.3210.10">
    <property type="entry name" value="Hypothetical protein af1432"/>
    <property type="match status" value="1"/>
</dbReference>
<feature type="coiled-coil region" evidence="2">
    <location>
        <begin position="126"/>
        <end position="164"/>
    </location>
</feature>
<evidence type="ECO:0000256" key="2">
    <source>
        <dbReference type="SAM" id="Coils"/>
    </source>
</evidence>
<dbReference type="InterPro" id="IPR006674">
    <property type="entry name" value="HD_domain"/>
</dbReference>
<name>A0A133XDI8_9RHOO</name>
<dbReference type="Gene3D" id="3.40.50.2300">
    <property type="match status" value="1"/>
</dbReference>
<keyword evidence="2" id="KW-0175">Coiled coil</keyword>
<proteinExistence type="predicted"/>
<dbReference type="Pfam" id="PF13487">
    <property type="entry name" value="HD_5"/>
    <property type="match status" value="1"/>
</dbReference>
<evidence type="ECO:0000259" key="3">
    <source>
        <dbReference type="PROSITE" id="PS50110"/>
    </source>
</evidence>
<dbReference type="InterPro" id="IPR001789">
    <property type="entry name" value="Sig_transdc_resp-reg_receiver"/>
</dbReference>
<gene>
    <name evidence="6" type="ORF">AT959_19460</name>
</gene>
<reference evidence="6" key="1">
    <citation type="submission" date="2015-12" db="EMBL/GenBank/DDBJ databases">
        <title>Nitrous oxide reduction kinetics distinguish bacteria harboring typical versus atypical NosZ.</title>
        <authorList>
            <person name="Yoon S."/>
            <person name="Nissen S."/>
            <person name="Park D."/>
            <person name="Sanford R.A."/>
            <person name="Loeffler F.E."/>
        </authorList>
    </citation>
    <scope>NUCLEOTIDE SEQUENCE [LARGE SCALE GENOMIC DNA]</scope>
    <source>
        <strain evidence="6">ATCC BAA-841</strain>
    </source>
</reference>
<keyword evidence="1" id="KW-0597">Phosphoprotein</keyword>